<comment type="function">
    <text evidence="7">The UvrABC repair system catalyzes the recognition and processing of DNA lesions. UvrC both incises the 5' and 3' sides of the lesion. The N-terminal half is responsible for the 3' incision and the C-terminal half is responsible for the 5' incision.</text>
</comment>
<dbReference type="Pfam" id="PF02151">
    <property type="entry name" value="UVR"/>
    <property type="match status" value="1"/>
</dbReference>
<dbReference type="PROSITE" id="PS50165">
    <property type="entry name" value="UVRC"/>
    <property type="match status" value="1"/>
</dbReference>
<dbReference type="SUPFAM" id="SSF47781">
    <property type="entry name" value="RuvA domain 2-like"/>
    <property type="match status" value="1"/>
</dbReference>
<evidence type="ECO:0000256" key="4">
    <source>
        <dbReference type="ARBA" id="ARBA00022881"/>
    </source>
</evidence>
<protein>
    <recommendedName>
        <fullName evidence="7">UvrABC system protein C</fullName>
        <shortName evidence="7">Protein UvrC</shortName>
    </recommendedName>
    <alternativeName>
        <fullName evidence="7">Excinuclease ABC subunit C</fullName>
    </alternativeName>
</protein>
<dbReference type="Gene3D" id="3.30.420.340">
    <property type="entry name" value="UvrC, RNAse H endonuclease domain"/>
    <property type="match status" value="1"/>
</dbReference>
<dbReference type="InterPro" id="IPR004791">
    <property type="entry name" value="UvrC"/>
</dbReference>
<feature type="domain" description="GIY-YIG" evidence="9">
    <location>
        <begin position="14"/>
        <end position="92"/>
    </location>
</feature>
<dbReference type="InterPro" id="IPR035901">
    <property type="entry name" value="GIY-YIG_endonuc_sf"/>
</dbReference>
<keyword evidence="6 7" id="KW-0742">SOS response</keyword>
<keyword evidence="1 7" id="KW-0963">Cytoplasm</keyword>
<dbReference type="GO" id="GO:0009432">
    <property type="term" value="P:SOS response"/>
    <property type="evidence" value="ECO:0007669"/>
    <property type="project" value="UniProtKB-UniRule"/>
</dbReference>
<name>A0AAE3P390_9BACT</name>
<reference evidence="11" key="1">
    <citation type="submission" date="2023-03" db="EMBL/GenBank/DDBJ databases">
        <title>Stygiobacter electus gen. nov., sp. nov., facultatively anaerobic thermotolerant bacterium of the class Ignavibacteria from a well of Yessentuki mineral water deposit.</title>
        <authorList>
            <person name="Podosokorskaya O.A."/>
            <person name="Elcheninov A.G."/>
            <person name="Petrova N.F."/>
            <person name="Zavarzina D.G."/>
            <person name="Kublanov I.V."/>
            <person name="Merkel A.Y."/>
        </authorList>
    </citation>
    <scope>NUCLEOTIDE SEQUENCE</scope>
    <source>
        <strain evidence="11">09-Me</strain>
    </source>
</reference>
<evidence type="ECO:0000313" key="11">
    <source>
        <dbReference type="EMBL" id="MDF1612100.1"/>
    </source>
</evidence>
<dbReference type="GO" id="GO:0003677">
    <property type="term" value="F:DNA binding"/>
    <property type="evidence" value="ECO:0007669"/>
    <property type="project" value="UniProtKB-UniRule"/>
</dbReference>
<dbReference type="EMBL" id="JARGDL010000010">
    <property type="protein sequence ID" value="MDF1612100.1"/>
    <property type="molecule type" value="Genomic_DNA"/>
</dbReference>
<dbReference type="Gene3D" id="4.10.860.10">
    <property type="entry name" value="UVR domain"/>
    <property type="match status" value="1"/>
</dbReference>
<dbReference type="GO" id="GO:0005737">
    <property type="term" value="C:cytoplasm"/>
    <property type="evidence" value="ECO:0007669"/>
    <property type="project" value="UniProtKB-SubCell"/>
</dbReference>
<evidence type="ECO:0000256" key="7">
    <source>
        <dbReference type="HAMAP-Rule" id="MF_00203"/>
    </source>
</evidence>
<dbReference type="CDD" id="cd10434">
    <property type="entry name" value="GIY-YIG_UvrC_Cho"/>
    <property type="match status" value="1"/>
</dbReference>
<evidence type="ECO:0000256" key="6">
    <source>
        <dbReference type="ARBA" id="ARBA00023236"/>
    </source>
</evidence>
<dbReference type="NCBIfam" id="NF001824">
    <property type="entry name" value="PRK00558.1-5"/>
    <property type="match status" value="1"/>
</dbReference>
<dbReference type="InterPro" id="IPR001943">
    <property type="entry name" value="UVR_dom"/>
</dbReference>
<dbReference type="AlphaFoldDB" id="A0AAE3P390"/>
<dbReference type="PROSITE" id="PS50151">
    <property type="entry name" value="UVR"/>
    <property type="match status" value="1"/>
</dbReference>
<dbReference type="GO" id="GO:0009380">
    <property type="term" value="C:excinuclease repair complex"/>
    <property type="evidence" value="ECO:0007669"/>
    <property type="project" value="InterPro"/>
</dbReference>
<keyword evidence="3 7" id="KW-0228">DNA excision</keyword>
<dbReference type="SMART" id="SM00465">
    <property type="entry name" value="GIYc"/>
    <property type="match status" value="1"/>
</dbReference>
<dbReference type="Pfam" id="PF14520">
    <property type="entry name" value="HHH_5"/>
    <property type="match status" value="1"/>
</dbReference>
<dbReference type="Pfam" id="PF22920">
    <property type="entry name" value="UvrC_RNaseH"/>
    <property type="match status" value="1"/>
</dbReference>
<dbReference type="Pfam" id="PF01541">
    <property type="entry name" value="GIY-YIG"/>
    <property type="match status" value="1"/>
</dbReference>
<dbReference type="InterPro" id="IPR001162">
    <property type="entry name" value="UvrC_RNase_H_dom"/>
</dbReference>
<dbReference type="FunFam" id="3.40.1440.10:FF:000001">
    <property type="entry name" value="UvrABC system protein C"/>
    <property type="match status" value="1"/>
</dbReference>
<dbReference type="PANTHER" id="PTHR30562">
    <property type="entry name" value="UVRC/OXIDOREDUCTASE"/>
    <property type="match status" value="1"/>
</dbReference>
<evidence type="ECO:0000256" key="5">
    <source>
        <dbReference type="ARBA" id="ARBA00023204"/>
    </source>
</evidence>
<evidence type="ECO:0000259" key="8">
    <source>
        <dbReference type="PROSITE" id="PS50151"/>
    </source>
</evidence>
<dbReference type="Gene3D" id="1.10.150.20">
    <property type="entry name" value="5' to 3' exonuclease, C-terminal subdomain"/>
    <property type="match status" value="1"/>
</dbReference>
<dbReference type="InterPro" id="IPR000305">
    <property type="entry name" value="GIY-YIG_endonuc"/>
</dbReference>
<dbReference type="Pfam" id="PF08459">
    <property type="entry name" value="UvrC_RNaseH_dom"/>
    <property type="match status" value="1"/>
</dbReference>
<dbReference type="HAMAP" id="MF_00203">
    <property type="entry name" value="UvrC"/>
    <property type="match status" value="1"/>
</dbReference>
<dbReference type="InterPro" id="IPR050066">
    <property type="entry name" value="UvrABC_protein_C"/>
</dbReference>
<dbReference type="NCBIfam" id="TIGR00194">
    <property type="entry name" value="uvrC"/>
    <property type="match status" value="1"/>
</dbReference>
<keyword evidence="12" id="KW-1185">Reference proteome</keyword>
<dbReference type="InterPro" id="IPR010994">
    <property type="entry name" value="RuvA_2-like"/>
</dbReference>
<dbReference type="FunFam" id="3.30.420.340:FF:000001">
    <property type="entry name" value="UvrABC system protein C"/>
    <property type="match status" value="1"/>
</dbReference>
<dbReference type="PANTHER" id="PTHR30562:SF1">
    <property type="entry name" value="UVRABC SYSTEM PROTEIN C"/>
    <property type="match status" value="1"/>
</dbReference>
<comment type="subcellular location">
    <subcellularLocation>
        <location evidence="7">Cytoplasm</location>
    </subcellularLocation>
</comment>
<keyword evidence="5 7" id="KW-0234">DNA repair</keyword>
<organism evidence="11 12">
    <name type="scientific">Stygiobacter electus</name>
    <dbReference type="NCBI Taxonomy" id="3032292"/>
    <lineage>
        <taxon>Bacteria</taxon>
        <taxon>Pseudomonadati</taxon>
        <taxon>Ignavibacteriota</taxon>
        <taxon>Ignavibacteria</taxon>
        <taxon>Ignavibacteriales</taxon>
        <taxon>Melioribacteraceae</taxon>
        <taxon>Stygiobacter</taxon>
    </lineage>
</organism>
<dbReference type="GO" id="GO:0006289">
    <property type="term" value="P:nucleotide-excision repair"/>
    <property type="evidence" value="ECO:0007669"/>
    <property type="project" value="UniProtKB-UniRule"/>
</dbReference>
<evidence type="ECO:0000256" key="3">
    <source>
        <dbReference type="ARBA" id="ARBA00022769"/>
    </source>
</evidence>
<comment type="subunit">
    <text evidence="7">Interacts with UvrB in an incision complex.</text>
</comment>
<dbReference type="InterPro" id="IPR047296">
    <property type="entry name" value="GIY-YIG_UvrC_Cho"/>
</dbReference>
<comment type="caution">
    <text evidence="11">The sequence shown here is derived from an EMBL/GenBank/DDBJ whole genome shotgun (WGS) entry which is preliminary data.</text>
</comment>
<proteinExistence type="inferred from homology"/>
<dbReference type="SUPFAM" id="SSF82771">
    <property type="entry name" value="GIY-YIG endonuclease"/>
    <property type="match status" value="1"/>
</dbReference>
<dbReference type="PROSITE" id="PS50164">
    <property type="entry name" value="GIY_YIG"/>
    <property type="match status" value="1"/>
</dbReference>
<gene>
    <name evidence="7 11" type="primary">uvrC</name>
    <name evidence="11" type="ORF">P0M35_08050</name>
</gene>
<evidence type="ECO:0000259" key="10">
    <source>
        <dbReference type="PROSITE" id="PS50165"/>
    </source>
</evidence>
<evidence type="ECO:0000313" key="12">
    <source>
        <dbReference type="Proteomes" id="UP001221302"/>
    </source>
</evidence>
<dbReference type="GO" id="GO:0009381">
    <property type="term" value="F:excinuclease ABC activity"/>
    <property type="evidence" value="ECO:0007669"/>
    <property type="project" value="UniProtKB-UniRule"/>
</dbReference>
<keyword evidence="4 7" id="KW-0267">Excision nuclease</keyword>
<keyword evidence="2 7" id="KW-0227">DNA damage</keyword>
<dbReference type="InterPro" id="IPR036876">
    <property type="entry name" value="UVR_dom_sf"/>
</dbReference>
<evidence type="ECO:0000256" key="2">
    <source>
        <dbReference type="ARBA" id="ARBA00022763"/>
    </source>
</evidence>
<dbReference type="RefSeq" id="WP_321535868.1">
    <property type="nucleotide sequence ID" value="NZ_JARGDL010000010.1"/>
</dbReference>
<sequence>MNDNLKDKLENIPTLPGVYQFINEKGKIIYVGKAKNLRNRIRSYFQKNLDSPKTIALVNKINDIEVIVTDSEIEALVLENNLIKEFKPRYNINLKDDKSFPYIKVTNELFPQVFATRNIEKDGSKYFGPYTDVKNMKSSLRLINKIFKIRSCKYDLTKDSIEKKKFKVCLDYHIKKCEGPCEGLVSPERYNLYVNQVIKVLRGKTDELINELEQQMIDASSNLEFEKAAEIRDRIEQLYVYTSRQKVVSTDLSEKDIISAAYEAKDVSATILNIRNGKLVGKKQFFLTIEEGTEEDKIYSSIIKFYYNEFVEIPKEIIIEVEPDEKETLLDWLNSKALNKCQFIIPQKQSEAKSLLNMCKQNAQLALKELQLQKMKKEGNIPFVLSALKRDLHLNNIPKTIECFDNSNLQGSDAVASMVVFVDGKPKKSLYRKFIIKSVIGPDDFASMKEIITRRYSKVIEENQPLPDLIMVDGGKGQLSSAIEALNELGLKKFEIIGLAKRLEEVFLPNQSEPINIPKTSSSLKLLQHIRDEAHRFAITFHRERRSKRIINTELTSIKGIGNSLAQKLISTIGSLEKIKSSTLEELQKVVGKSKAQIIYNHFNKE</sequence>
<evidence type="ECO:0000256" key="1">
    <source>
        <dbReference type="ARBA" id="ARBA00022490"/>
    </source>
</evidence>
<dbReference type="Gene3D" id="3.40.1440.10">
    <property type="entry name" value="GIY-YIG endonuclease"/>
    <property type="match status" value="1"/>
</dbReference>
<comment type="similarity">
    <text evidence="7">Belongs to the UvrC family.</text>
</comment>
<evidence type="ECO:0000259" key="9">
    <source>
        <dbReference type="PROSITE" id="PS50164"/>
    </source>
</evidence>
<feature type="domain" description="UVR" evidence="8">
    <location>
        <begin position="206"/>
        <end position="241"/>
    </location>
</feature>
<dbReference type="Proteomes" id="UP001221302">
    <property type="component" value="Unassembled WGS sequence"/>
</dbReference>
<dbReference type="InterPro" id="IPR038476">
    <property type="entry name" value="UvrC_RNase_H_dom_sf"/>
</dbReference>
<accession>A0AAE3P390</accession>
<feature type="domain" description="UvrC family homology region profile" evidence="10">
    <location>
        <begin position="257"/>
        <end position="486"/>
    </location>
</feature>
<dbReference type="SUPFAM" id="SSF46600">
    <property type="entry name" value="C-terminal UvrC-binding domain of UvrB"/>
    <property type="match status" value="1"/>
</dbReference>